<proteinExistence type="predicted"/>
<accession>A0A0E9RCL9</accession>
<dbReference type="AlphaFoldDB" id="A0A0E9RCL9"/>
<sequence length="29" mass="3404">MLCFTWRCPMEQHTGQENKLVEYTSQGVS</sequence>
<evidence type="ECO:0000313" key="1">
    <source>
        <dbReference type="EMBL" id="JAH26819.1"/>
    </source>
</evidence>
<protein>
    <submittedName>
        <fullName evidence="1">Uncharacterized protein</fullName>
    </submittedName>
</protein>
<dbReference type="EMBL" id="GBXM01081758">
    <property type="protein sequence ID" value="JAH26819.1"/>
    <property type="molecule type" value="Transcribed_RNA"/>
</dbReference>
<name>A0A0E9RCL9_ANGAN</name>
<reference evidence="1" key="1">
    <citation type="submission" date="2014-11" db="EMBL/GenBank/DDBJ databases">
        <authorList>
            <person name="Amaro Gonzalez C."/>
        </authorList>
    </citation>
    <scope>NUCLEOTIDE SEQUENCE</scope>
</reference>
<organism evidence="1">
    <name type="scientific">Anguilla anguilla</name>
    <name type="common">European freshwater eel</name>
    <name type="synonym">Muraena anguilla</name>
    <dbReference type="NCBI Taxonomy" id="7936"/>
    <lineage>
        <taxon>Eukaryota</taxon>
        <taxon>Metazoa</taxon>
        <taxon>Chordata</taxon>
        <taxon>Craniata</taxon>
        <taxon>Vertebrata</taxon>
        <taxon>Euteleostomi</taxon>
        <taxon>Actinopterygii</taxon>
        <taxon>Neopterygii</taxon>
        <taxon>Teleostei</taxon>
        <taxon>Anguilliformes</taxon>
        <taxon>Anguillidae</taxon>
        <taxon>Anguilla</taxon>
    </lineage>
</organism>
<reference evidence="1" key="2">
    <citation type="journal article" date="2015" name="Fish Shellfish Immunol.">
        <title>Early steps in the European eel (Anguilla anguilla)-Vibrio vulnificus interaction in the gills: Role of the RtxA13 toxin.</title>
        <authorList>
            <person name="Callol A."/>
            <person name="Pajuelo D."/>
            <person name="Ebbesson L."/>
            <person name="Teles M."/>
            <person name="MacKenzie S."/>
            <person name="Amaro C."/>
        </authorList>
    </citation>
    <scope>NUCLEOTIDE SEQUENCE</scope>
</reference>